<dbReference type="Gene3D" id="3.30.420.10">
    <property type="entry name" value="Ribonuclease H-like superfamily/Ribonuclease H"/>
    <property type="match status" value="1"/>
</dbReference>
<dbReference type="EMBL" id="BKCJ010008073">
    <property type="protein sequence ID" value="GEU80415.1"/>
    <property type="molecule type" value="Genomic_DNA"/>
</dbReference>
<dbReference type="CDD" id="cd00303">
    <property type="entry name" value="retropepsin_like"/>
    <property type="match status" value="1"/>
</dbReference>
<name>A0A6L2N6Y1_TANCI</name>
<dbReference type="InterPro" id="IPR012337">
    <property type="entry name" value="RNaseH-like_sf"/>
</dbReference>
<dbReference type="SUPFAM" id="SSF53098">
    <property type="entry name" value="Ribonuclease H-like"/>
    <property type="match status" value="1"/>
</dbReference>
<proteinExistence type="predicted"/>
<dbReference type="Gene3D" id="2.40.70.10">
    <property type="entry name" value="Acid Proteases"/>
    <property type="match status" value="1"/>
</dbReference>
<keyword evidence="2" id="KW-0548">Nucleotidyltransferase</keyword>
<organism evidence="2">
    <name type="scientific">Tanacetum cinerariifolium</name>
    <name type="common">Dalmatian daisy</name>
    <name type="synonym">Chrysanthemum cinerariifolium</name>
    <dbReference type="NCBI Taxonomy" id="118510"/>
    <lineage>
        <taxon>Eukaryota</taxon>
        <taxon>Viridiplantae</taxon>
        <taxon>Streptophyta</taxon>
        <taxon>Embryophyta</taxon>
        <taxon>Tracheophyta</taxon>
        <taxon>Spermatophyta</taxon>
        <taxon>Magnoliopsida</taxon>
        <taxon>eudicotyledons</taxon>
        <taxon>Gunneridae</taxon>
        <taxon>Pentapetalae</taxon>
        <taxon>asterids</taxon>
        <taxon>campanulids</taxon>
        <taxon>Asterales</taxon>
        <taxon>Asteraceae</taxon>
        <taxon>Asteroideae</taxon>
        <taxon>Anthemideae</taxon>
        <taxon>Anthemidinae</taxon>
        <taxon>Tanacetum</taxon>
    </lineage>
</organism>
<dbReference type="PANTHER" id="PTHR33067">
    <property type="entry name" value="RNA-DIRECTED DNA POLYMERASE-RELATED"/>
    <property type="match status" value="1"/>
</dbReference>
<dbReference type="GO" id="GO:0015074">
    <property type="term" value="P:DNA integration"/>
    <property type="evidence" value="ECO:0007669"/>
    <property type="project" value="InterPro"/>
</dbReference>
<evidence type="ECO:0000313" key="2">
    <source>
        <dbReference type="EMBL" id="GEU80415.1"/>
    </source>
</evidence>
<dbReference type="GO" id="GO:0003676">
    <property type="term" value="F:nucleic acid binding"/>
    <property type="evidence" value="ECO:0007669"/>
    <property type="project" value="InterPro"/>
</dbReference>
<accession>A0A6L2N6Y1</accession>
<evidence type="ECO:0000259" key="1">
    <source>
        <dbReference type="PROSITE" id="PS50994"/>
    </source>
</evidence>
<dbReference type="InterPro" id="IPR005162">
    <property type="entry name" value="Retrotrans_gag_dom"/>
</dbReference>
<dbReference type="InterPro" id="IPR036397">
    <property type="entry name" value="RNaseH_sf"/>
</dbReference>
<dbReference type="InterPro" id="IPR021109">
    <property type="entry name" value="Peptidase_aspartic_dom_sf"/>
</dbReference>
<reference evidence="2" key="1">
    <citation type="journal article" date="2019" name="Sci. Rep.">
        <title>Draft genome of Tanacetum cinerariifolium, the natural source of mosquito coil.</title>
        <authorList>
            <person name="Yamashiro T."/>
            <person name="Shiraishi A."/>
            <person name="Satake H."/>
            <person name="Nakayama K."/>
        </authorList>
    </citation>
    <scope>NUCLEOTIDE SEQUENCE</scope>
</reference>
<feature type="domain" description="Integrase catalytic" evidence="1">
    <location>
        <begin position="865"/>
        <end position="1001"/>
    </location>
</feature>
<dbReference type="InterPro" id="IPR001584">
    <property type="entry name" value="Integrase_cat-core"/>
</dbReference>
<gene>
    <name evidence="2" type="ORF">Tci_052393</name>
</gene>
<dbReference type="GO" id="GO:0003964">
    <property type="term" value="F:RNA-directed DNA polymerase activity"/>
    <property type="evidence" value="ECO:0007669"/>
    <property type="project" value="UniProtKB-KW"/>
</dbReference>
<dbReference type="Pfam" id="PF03732">
    <property type="entry name" value="Retrotrans_gag"/>
    <property type="match status" value="1"/>
</dbReference>
<keyword evidence="2" id="KW-0808">Transferase</keyword>
<dbReference type="PROSITE" id="PS50994">
    <property type="entry name" value="INTEGRASE"/>
    <property type="match status" value="1"/>
</dbReference>
<dbReference type="AlphaFoldDB" id="A0A6L2N6Y1"/>
<comment type="caution">
    <text evidence="2">The sequence shown here is derived from an EMBL/GenBank/DDBJ whole genome shotgun (WGS) entry which is preliminary data.</text>
</comment>
<dbReference type="Pfam" id="PF00665">
    <property type="entry name" value="rve"/>
    <property type="match status" value="1"/>
</dbReference>
<keyword evidence="2" id="KW-0695">RNA-directed DNA polymerase</keyword>
<sequence>MKIDNQEASKPWTTAKYVTLCKVWCDLSENSVRGNAIKARGFWSETSKTTSGLAHGGLNFNEEADASGVEVREVQPIGHNRAKMKASSSSRFKSSFVVGGRLVDLKNVEKEDVDSLILTKRSHLGRRREKTRVAKKLWVTIVGQQSSLFDFEEVMNNNHNQELPPQNGLPPMVRPNGQAPRMMEELWSPMTPFVYPFFRYSLTHHAIAWYDHLPRNSIHSFDDMMRKFLSKYFPPSMGTKLRNEITKFKQKPHESLFEAWERYKLSIDQCPSHNMLLVTQINTFYNGLTLSHRDTINVAAGGTFNQKIPEECYELIENMTAHHNHWDTSTIRDETSRNIYSISTTTSPEVVRQLEMMNKNFSEMMRQFQTIKYVDTKCETCGGPYSFIECPAIGGYTQETAYATTGNYNSGGRGNNFNQVPTYQAPTHQPQVVAQVGDFQAYMKTNDAVMKNMQTQMTSLTNSNLELKNMFCRFMKMNTASSSGTSSLPSNTIPNPQEDLKVVTTRSGVTLAGLSVSPLPLSKENQHFELSFADAVLHMPKFSLMFKSLLNNKEKLFDLATTSVNENCSMVILKKLTKKLGDPDKFLIPCDFLEFDECLALVDLGASINLMTLSIWKKLFLPELTSTQMILELADRSTTRPAGIAKDVFVKVGKFLFPTDFVVVDYVVDPSVPLILGRPFLRIRRALIDVYGEELTLRVDEAITFKVGQTLKYSYNDAELINRIDVIDVAWRRFILEKIEAFLTSESIPLGINDIDLDLEGDIRLLEELLNNDPSLSPFPSKELNVEEIKTIKTSINEPSKLVLKELPSHLEYAYLGGTDKLPDPPGDIMVPISSLRKYLMAVSLGPLFTERCDAYQRQGRISQRDEMPQNAIQVYEFFDVWGIDFMGPFSSSRGNKYILGAVDYFSKWVEAKALPTNDARVVVKILKSLFAQFGTPRAIISDRGTHFCNEQFSKVMLKYGVTHRLSTAYHPQTSGQVEVSNQGLKRILKRTVGEKRASRS</sequence>
<protein>
    <submittedName>
        <fullName evidence="2">Reverse transcriptase domain-containing protein</fullName>
    </submittedName>
</protein>
<dbReference type="PANTHER" id="PTHR33067:SF39">
    <property type="entry name" value="TRANSCRIPTION FACTOR INTERACTOR AND REGULATOR CCHC(ZN) FAMILY"/>
    <property type="match status" value="1"/>
</dbReference>